<dbReference type="InterPro" id="IPR006097">
    <property type="entry name" value="Glu/Leu/Phe/Val/Trp_DH_dimer"/>
</dbReference>
<dbReference type="InterPro" id="IPR046346">
    <property type="entry name" value="Aminoacid_DH-like_N_sf"/>
</dbReference>
<evidence type="ECO:0000313" key="9">
    <source>
        <dbReference type="EMBL" id="EHD14938.1"/>
    </source>
</evidence>
<dbReference type="OrthoDB" id="9803297at2"/>
<evidence type="ECO:0000256" key="7">
    <source>
        <dbReference type="RuleBase" id="RU004417"/>
    </source>
</evidence>
<dbReference type="Pfam" id="PF00208">
    <property type="entry name" value="ELFV_dehydrog"/>
    <property type="match status" value="1"/>
</dbReference>
<dbReference type="eggNOG" id="COG0334">
    <property type="taxonomic scope" value="Bacteria"/>
</dbReference>
<dbReference type="PROSITE" id="PS00074">
    <property type="entry name" value="GLFV_DEHYDROGENASE"/>
    <property type="match status" value="1"/>
</dbReference>
<name>G6EZK0_9PROT</name>
<dbReference type="SUPFAM" id="SSF51735">
    <property type="entry name" value="NAD(P)-binding Rossmann-fold domains"/>
    <property type="match status" value="1"/>
</dbReference>
<comment type="caution">
    <text evidence="9">The sequence shown here is derived from an EMBL/GenBank/DDBJ whole genome shotgun (WGS) entry which is preliminary data.</text>
</comment>
<dbReference type="GO" id="GO:0004352">
    <property type="term" value="F:glutamate dehydrogenase (NAD+) activity"/>
    <property type="evidence" value="ECO:0007669"/>
    <property type="project" value="TreeGrafter"/>
</dbReference>
<keyword evidence="5" id="KW-0547">Nucleotide-binding</keyword>
<dbReference type="RefSeq" id="WP_008853860.1">
    <property type="nucleotide sequence ID" value="NZ_AGFR01000003.1"/>
</dbReference>
<feature type="domain" description="Glutamate/phenylalanine/leucine/valine/L-tryptophan dehydrogenase C-terminal" evidence="8">
    <location>
        <begin position="185"/>
        <end position="417"/>
    </location>
</feature>
<dbReference type="GO" id="GO:0000166">
    <property type="term" value="F:nucleotide binding"/>
    <property type="evidence" value="ECO:0007669"/>
    <property type="project" value="UniProtKB-KW"/>
</dbReference>
<organism evidence="9 10">
    <name type="scientific">Commensalibacter intestini A911</name>
    <dbReference type="NCBI Taxonomy" id="1088868"/>
    <lineage>
        <taxon>Bacteria</taxon>
        <taxon>Pseudomonadati</taxon>
        <taxon>Pseudomonadota</taxon>
        <taxon>Alphaproteobacteria</taxon>
        <taxon>Acetobacterales</taxon>
        <taxon>Acetobacteraceae</taxon>
    </lineage>
</organism>
<evidence type="ECO:0000313" key="10">
    <source>
        <dbReference type="Proteomes" id="UP000005939"/>
    </source>
</evidence>
<dbReference type="InterPro" id="IPR006095">
    <property type="entry name" value="Glu/Leu/Phe/Val/Trp_DH"/>
</dbReference>
<dbReference type="Gene3D" id="3.40.50.720">
    <property type="entry name" value="NAD(P)-binding Rossmann-like Domain"/>
    <property type="match status" value="1"/>
</dbReference>
<comment type="similarity">
    <text evidence="1 3 7">Belongs to the Glu/Leu/Phe/Val dehydrogenases family.</text>
</comment>
<dbReference type="AlphaFoldDB" id="G6EZK0"/>
<protein>
    <recommendedName>
        <fullName evidence="3">Glutamate dehydrogenase</fullName>
    </recommendedName>
</protein>
<dbReference type="InterPro" id="IPR006096">
    <property type="entry name" value="Glu/Leu/Phe/Val/Trp_DH_C"/>
</dbReference>
<dbReference type="GO" id="GO:0006538">
    <property type="term" value="P:L-glutamate catabolic process"/>
    <property type="evidence" value="ECO:0007669"/>
    <property type="project" value="TreeGrafter"/>
</dbReference>
<dbReference type="SMART" id="SM00839">
    <property type="entry name" value="ELFV_dehydrog"/>
    <property type="match status" value="1"/>
</dbReference>
<dbReference type="CDD" id="cd01076">
    <property type="entry name" value="NAD_bind_1_Glu_DH"/>
    <property type="match status" value="1"/>
</dbReference>
<dbReference type="InterPro" id="IPR036291">
    <property type="entry name" value="NAD(P)-bd_dom_sf"/>
</dbReference>
<dbReference type="PANTHER" id="PTHR11606:SF13">
    <property type="entry name" value="GLUTAMATE DEHYDROGENASE 1, MITOCHONDRIAL"/>
    <property type="match status" value="1"/>
</dbReference>
<evidence type="ECO:0000259" key="8">
    <source>
        <dbReference type="SMART" id="SM00839"/>
    </source>
</evidence>
<dbReference type="SUPFAM" id="SSF53223">
    <property type="entry name" value="Aminoacid dehydrogenase-like, N-terminal domain"/>
    <property type="match status" value="1"/>
</dbReference>
<feature type="binding site" evidence="5">
    <location>
        <position position="72"/>
    </location>
    <ligand>
        <name>substrate</name>
    </ligand>
</feature>
<evidence type="ECO:0000256" key="2">
    <source>
        <dbReference type="ARBA" id="ARBA00023002"/>
    </source>
</evidence>
<evidence type="ECO:0000256" key="6">
    <source>
        <dbReference type="PIRSR" id="PIRSR000185-3"/>
    </source>
</evidence>
<feature type="binding site" evidence="5">
    <location>
        <position position="192"/>
    </location>
    <ligand>
        <name>NAD(+)</name>
        <dbReference type="ChEBI" id="CHEBI:57540"/>
    </ligand>
</feature>
<gene>
    <name evidence="9" type="ORF">CIN_08700</name>
</gene>
<evidence type="ECO:0000256" key="5">
    <source>
        <dbReference type="PIRSR" id="PIRSR000185-2"/>
    </source>
</evidence>
<dbReference type="STRING" id="1088868.CIN_08700"/>
<accession>G6EZK0</accession>
<dbReference type="PRINTS" id="PR00082">
    <property type="entry name" value="GLFDHDRGNASE"/>
</dbReference>
<dbReference type="Proteomes" id="UP000005939">
    <property type="component" value="Unassembled WGS sequence"/>
</dbReference>
<dbReference type="InterPro" id="IPR033922">
    <property type="entry name" value="NAD_bind_Glu_DH"/>
</dbReference>
<dbReference type="InterPro" id="IPR014362">
    <property type="entry name" value="Glu_DH"/>
</dbReference>
<feature type="binding site" evidence="5">
    <location>
        <position position="352"/>
    </location>
    <ligand>
        <name>substrate</name>
    </ligand>
</feature>
<dbReference type="PIRSF" id="PIRSF000185">
    <property type="entry name" value="Glu_DH"/>
    <property type="match status" value="1"/>
</dbReference>
<evidence type="ECO:0000256" key="3">
    <source>
        <dbReference type="PIRNR" id="PIRNR000185"/>
    </source>
</evidence>
<feature type="active site" description="Proton donor" evidence="4">
    <location>
        <position position="108"/>
    </location>
</feature>
<keyword evidence="2 3" id="KW-0560">Oxidoreductase</keyword>
<dbReference type="PATRIC" id="fig|1088868.3.peg.871"/>
<feature type="binding site" evidence="5">
    <location>
        <position position="96"/>
    </location>
    <ligand>
        <name>substrate</name>
    </ligand>
</feature>
<evidence type="ECO:0000256" key="4">
    <source>
        <dbReference type="PIRSR" id="PIRSR000185-1"/>
    </source>
</evidence>
<dbReference type="Gene3D" id="3.40.50.10860">
    <property type="entry name" value="Leucine Dehydrogenase, chain A, domain 1"/>
    <property type="match status" value="1"/>
</dbReference>
<dbReference type="PANTHER" id="PTHR11606">
    <property type="entry name" value="GLUTAMATE DEHYDROGENASE"/>
    <property type="match status" value="1"/>
</dbReference>
<feature type="site" description="Important for catalysis" evidence="6">
    <location>
        <position position="148"/>
    </location>
</feature>
<feature type="binding site" evidence="5">
    <location>
        <position position="223"/>
    </location>
    <ligand>
        <name>NAD(+)</name>
        <dbReference type="ChEBI" id="CHEBI:57540"/>
    </ligand>
</feature>
<keyword evidence="5" id="KW-0520">NAD</keyword>
<reference evidence="9 10" key="1">
    <citation type="submission" date="2011-10" db="EMBL/GenBank/DDBJ databases">
        <title>Genome Sequence of Commensalibacter intestini A911, isolated from Drosophila gut.</title>
        <authorList>
            <person name="Lee W.-J."/>
            <person name="Kim E.-K."/>
        </authorList>
    </citation>
    <scope>NUCLEOTIDE SEQUENCE [LARGE SCALE GENOMIC DNA]</scope>
    <source>
        <strain evidence="9 10">A911</strain>
    </source>
</reference>
<dbReference type="InterPro" id="IPR033524">
    <property type="entry name" value="Glu/Leu/Phe/Val_DH_AS"/>
</dbReference>
<dbReference type="Pfam" id="PF02812">
    <property type="entry name" value="ELFV_dehydrog_N"/>
    <property type="match status" value="1"/>
</dbReference>
<sequence length="420" mass="46230">MFDIYGGPVFNMARQQFLQAADILEIPNDQRDRLLYPKRAIAVTCPIHRDDGSTVVYEGYRVQHHLSLGPSKGGVRFSPHVDLGEVAALSLWMSWKCALMNLPYGGAKGGVRVDPYSLSHKELEALSRRFMQELIPFVGPHVDVMAPDIGTNEQVMAWFMDTYSNDAGRTVTEIVTGKPVSCGGTAGRREATGRGVTHLIFRASEEIKLNLSQSSAVIQGFGNVGSVVASELYDLGVKILAISDHTAAYHDPKGLNIPEILKYIATHGVLKGYSTEALIDPATILTIKCDILVPAAVERVITEEIANKIECKILAEAANGPTTVEADAVFAKRPDIFIIPDILCNSGGVTVSYFEWVQDLQQFFWEEEEEVINRMKKIMDKGFYETISSAKQLKTTNRMAATCAGLRRVHLAKQARGLFP</sequence>
<dbReference type="EMBL" id="AGFR01000003">
    <property type="protein sequence ID" value="EHD14938.1"/>
    <property type="molecule type" value="Genomic_DNA"/>
</dbReference>
<evidence type="ECO:0000256" key="1">
    <source>
        <dbReference type="ARBA" id="ARBA00006382"/>
    </source>
</evidence>
<proteinExistence type="inferred from homology"/>